<accession>A0A3Q8XS91</accession>
<dbReference type="RefSeq" id="WP_126010941.1">
    <property type="nucleotide sequence ID" value="NZ_CP032509.1"/>
</dbReference>
<dbReference type="InterPro" id="IPR029044">
    <property type="entry name" value="Nucleotide-diphossugar_trans"/>
</dbReference>
<dbReference type="InterPro" id="IPR001173">
    <property type="entry name" value="Glyco_trans_2-like"/>
</dbReference>
<dbReference type="PANTHER" id="PTHR22916:SF3">
    <property type="entry name" value="UDP-GLCNAC:BETAGAL BETA-1,3-N-ACETYLGLUCOSAMINYLTRANSFERASE-LIKE PROTEIN 1"/>
    <property type="match status" value="1"/>
</dbReference>
<gene>
    <name evidence="2" type="ORF">D5400_16265</name>
</gene>
<dbReference type="Proteomes" id="UP000268192">
    <property type="component" value="Chromosome"/>
</dbReference>
<dbReference type="Gene3D" id="3.90.550.10">
    <property type="entry name" value="Spore Coat Polysaccharide Biosynthesis Protein SpsA, Chain A"/>
    <property type="match status" value="1"/>
</dbReference>
<dbReference type="SUPFAM" id="SSF53448">
    <property type="entry name" value="Nucleotide-diphospho-sugar transferases"/>
    <property type="match status" value="1"/>
</dbReference>
<dbReference type="CDD" id="cd00761">
    <property type="entry name" value="Glyco_tranf_GTA_type"/>
    <property type="match status" value="1"/>
</dbReference>
<dbReference type="OrthoDB" id="9794124at2"/>
<dbReference type="Pfam" id="PF00535">
    <property type="entry name" value="Glycos_transf_2"/>
    <property type="match status" value="1"/>
</dbReference>
<keyword evidence="3" id="KW-1185">Reference proteome</keyword>
<reference evidence="2 3" key="1">
    <citation type="submission" date="2018-09" db="EMBL/GenBank/DDBJ databases">
        <title>Marinorhizobium profundi gen. nov., sp. nov., isolated from a deep-sea sediment sample from the New Britain Trench and proposal of Marinorhizobiaceae fam. nov. in the order Rhizobiales of the class Alphaproteobacteria.</title>
        <authorList>
            <person name="Cao J."/>
        </authorList>
    </citation>
    <scope>NUCLEOTIDE SEQUENCE [LARGE SCALE GENOMIC DNA]</scope>
    <source>
        <strain evidence="2 3">WS11</strain>
    </source>
</reference>
<dbReference type="KEGG" id="abaw:D5400_16265"/>
<protein>
    <submittedName>
        <fullName evidence="2">Glycosyltransferase family 2 protein</fullName>
    </submittedName>
</protein>
<sequence>MTKCSVVIPYYQREPGILRRALASVFAQTHANFDVIVVDDESPCPIETELDGINPGQLDRLIIVKQPNGGPGAARNAGLDRVPADSDYVAFLDSDDEWTPDHLKIALSALSLFDAQCYFAAIGGGDAFHYHFDMTALSQRTELSRLSDDPPIFEAVDLPGVMLENWSFMHLSCMVIAAPLFRTIRFEASLRLAAEDVLFFYECVRKASRSILSDTPGAVRGEGLNIFHGVDNTSPQFLKQQFNTWAALDRLERQFDHAPKDLASIEGYKQTARRQALWGQAKLIKHRRPPQLGELARWAWRDPKLMASAFGLALSKFRKQAERP</sequence>
<dbReference type="GO" id="GO:0016758">
    <property type="term" value="F:hexosyltransferase activity"/>
    <property type="evidence" value="ECO:0007669"/>
    <property type="project" value="UniProtKB-ARBA"/>
</dbReference>
<dbReference type="AlphaFoldDB" id="A0A3Q8XS91"/>
<keyword evidence="2" id="KW-0808">Transferase</keyword>
<organism evidence="2 3">
    <name type="scientific">Georhizobium profundi</name>
    <dbReference type="NCBI Taxonomy" id="2341112"/>
    <lineage>
        <taxon>Bacteria</taxon>
        <taxon>Pseudomonadati</taxon>
        <taxon>Pseudomonadota</taxon>
        <taxon>Alphaproteobacteria</taxon>
        <taxon>Hyphomicrobiales</taxon>
        <taxon>Rhizobiaceae</taxon>
        <taxon>Georhizobium</taxon>
    </lineage>
</organism>
<proteinExistence type="predicted"/>
<name>A0A3Q8XS91_9HYPH</name>
<evidence type="ECO:0000259" key="1">
    <source>
        <dbReference type="Pfam" id="PF00535"/>
    </source>
</evidence>
<evidence type="ECO:0000313" key="3">
    <source>
        <dbReference type="Proteomes" id="UP000268192"/>
    </source>
</evidence>
<dbReference type="EMBL" id="CP032509">
    <property type="protein sequence ID" value="AZN72617.1"/>
    <property type="molecule type" value="Genomic_DNA"/>
</dbReference>
<dbReference type="PANTHER" id="PTHR22916">
    <property type="entry name" value="GLYCOSYLTRANSFERASE"/>
    <property type="match status" value="1"/>
</dbReference>
<evidence type="ECO:0000313" key="2">
    <source>
        <dbReference type="EMBL" id="AZN72617.1"/>
    </source>
</evidence>
<feature type="domain" description="Glycosyltransferase 2-like" evidence="1">
    <location>
        <begin position="5"/>
        <end position="120"/>
    </location>
</feature>